<dbReference type="PRINTS" id="PR00455">
    <property type="entry name" value="HTHTETR"/>
</dbReference>
<dbReference type="EMBL" id="LELG01000215">
    <property type="protein sequence ID" value="KMQ79953.1"/>
    <property type="molecule type" value="Genomic_DNA"/>
</dbReference>
<feature type="domain" description="HTH tetR-type" evidence="5">
    <location>
        <begin position="47"/>
        <end position="107"/>
    </location>
</feature>
<evidence type="ECO:0000313" key="6">
    <source>
        <dbReference type="EMBL" id="KMQ79953.1"/>
    </source>
</evidence>
<dbReference type="PROSITE" id="PS50977">
    <property type="entry name" value="HTH_TETR_2"/>
    <property type="match status" value="1"/>
</dbReference>
<evidence type="ECO:0000256" key="2">
    <source>
        <dbReference type="ARBA" id="ARBA00023125"/>
    </source>
</evidence>
<keyword evidence="3" id="KW-0804">Transcription</keyword>
<evidence type="ECO:0000256" key="4">
    <source>
        <dbReference type="PROSITE-ProRule" id="PRU00335"/>
    </source>
</evidence>
<dbReference type="Proteomes" id="UP000242951">
    <property type="component" value="Unassembled WGS sequence"/>
</dbReference>
<evidence type="ECO:0000256" key="3">
    <source>
        <dbReference type="ARBA" id="ARBA00023163"/>
    </source>
</evidence>
<feature type="DNA-binding region" description="H-T-H motif" evidence="4">
    <location>
        <begin position="70"/>
        <end position="89"/>
    </location>
</feature>
<name>A0ABR5HKP2_9BURK</name>
<evidence type="ECO:0000313" key="7">
    <source>
        <dbReference type="Proteomes" id="UP000242951"/>
    </source>
</evidence>
<dbReference type="InterPro" id="IPR036271">
    <property type="entry name" value="Tet_transcr_reg_TetR-rel_C_sf"/>
</dbReference>
<dbReference type="InterPro" id="IPR009057">
    <property type="entry name" value="Homeodomain-like_sf"/>
</dbReference>
<keyword evidence="2 4" id="KW-0238">DNA-binding</keyword>
<dbReference type="PANTHER" id="PTHR47506:SF1">
    <property type="entry name" value="HTH-TYPE TRANSCRIPTIONAL REGULATOR YJDC"/>
    <property type="match status" value="1"/>
</dbReference>
<reference evidence="6 7" key="1">
    <citation type="submission" date="2015-06" db="EMBL/GenBank/DDBJ databases">
        <title>Comparative genomics of Burkholderia leaf nodule symbionts.</title>
        <authorList>
            <person name="Carlier A."/>
            <person name="Eberl L."/>
            <person name="Pinto-Carbo M."/>
        </authorList>
    </citation>
    <scope>NUCLEOTIDE SEQUENCE [LARGE SCALE GENOMIC DNA]</scope>
    <source>
        <strain evidence="6 7">UZHbot3</strain>
    </source>
</reference>
<dbReference type="SUPFAM" id="SSF46689">
    <property type="entry name" value="Homeodomain-like"/>
    <property type="match status" value="1"/>
</dbReference>
<dbReference type="InterPro" id="IPR001647">
    <property type="entry name" value="HTH_TetR"/>
</dbReference>
<dbReference type="SUPFAM" id="SSF48498">
    <property type="entry name" value="Tetracyclin repressor-like, C-terminal domain"/>
    <property type="match status" value="1"/>
</dbReference>
<protein>
    <submittedName>
        <fullName evidence="6">Transcriptional regulator, TetR family</fullName>
    </submittedName>
</protein>
<keyword evidence="1" id="KW-0805">Transcription regulation</keyword>
<organism evidence="6 7">
    <name type="scientific">Candidatus Burkholderia pumila</name>
    <dbReference type="NCBI Taxonomy" id="1090375"/>
    <lineage>
        <taxon>Bacteria</taxon>
        <taxon>Pseudomonadati</taxon>
        <taxon>Pseudomonadota</taxon>
        <taxon>Betaproteobacteria</taxon>
        <taxon>Burkholderiales</taxon>
        <taxon>Burkholderiaceae</taxon>
        <taxon>Burkholderia</taxon>
    </lineage>
</organism>
<comment type="caution">
    <text evidence="6">The sequence shown here is derived from an EMBL/GenBank/DDBJ whole genome shotgun (WGS) entry which is preliminary data.</text>
</comment>
<dbReference type="PANTHER" id="PTHR47506">
    <property type="entry name" value="TRANSCRIPTIONAL REGULATORY PROTEIN"/>
    <property type="match status" value="1"/>
</dbReference>
<dbReference type="Pfam" id="PF00440">
    <property type="entry name" value="TetR_N"/>
    <property type="match status" value="1"/>
</dbReference>
<dbReference type="Gene3D" id="1.10.10.60">
    <property type="entry name" value="Homeodomain-like"/>
    <property type="match status" value="1"/>
</dbReference>
<sequence>MVVFPKLYTFLSYQFAFKCNPNNPVNNYLRIGTKINPSSKPRGRPKQIDDSHVLEAVLGVFWEKGYAGASLSDLANAAGVSRPRLYDVFPDKEAMYLAVVDRVIGDTQAALDAALVAERSLKDELSTFFEMSIHHYLSGVKSRGCLVTSTAPAEAIESPAVQLALKRLIAALDEAFETRFRIAQERGENGAPISAAMLGRQATAVVQSLALRARGGAQIREMQEIAEAAVQLMTVNSC</sequence>
<evidence type="ECO:0000259" key="5">
    <source>
        <dbReference type="PROSITE" id="PS50977"/>
    </source>
</evidence>
<evidence type="ECO:0000256" key="1">
    <source>
        <dbReference type="ARBA" id="ARBA00023015"/>
    </source>
</evidence>
<gene>
    <name evidence="6" type="ORF">BPMI_03731c</name>
</gene>
<keyword evidence="7" id="KW-1185">Reference proteome</keyword>
<dbReference type="Gene3D" id="1.10.357.10">
    <property type="entry name" value="Tetracycline Repressor, domain 2"/>
    <property type="match status" value="1"/>
</dbReference>
<proteinExistence type="predicted"/>
<accession>A0ABR5HKP2</accession>